<evidence type="ECO:0000256" key="1">
    <source>
        <dbReference type="ARBA" id="ARBA00022448"/>
    </source>
</evidence>
<dbReference type="InterPro" id="IPR003439">
    <property type="entry name" value="ABC_transporter-like_ATP-bd"/>
</dbReference>
<dbReference type="InterPro" id="IPR003593">
    <property type="entry name" value="AAA+_ATPase"/>
</dbReference>
<dbReference type="InterPro" id="IPR017871">
    <property type="entry name" value="ABC_transporter-like_CS"/>
</dbReference>
<dbReference type="InterPro" id="IPR032823">
    <property type="entry name" value="BCA_ABC_TP_C"/>
</dbReference>
<dbReference type="CDD" id="cd03219">
    <property type="entry name" value="ABC_Mj1267_LivG_branched"/>
    <property type="match status" value="1"/>
</dbReference>
<sequence>MEPIIRTENLSIQFGGHKAVDRVNFVMPEKHFKSIIGPNGAGKTTFFNLISGELKPTEGDVFFKGESLAKYSSIERTRKGLGRSFQITNVFPNLTVLENVRLAVQSKEKIRFHFLRHFSHYKNITEKAVDILDQVLLSNKIHAIASQLSHGEKRKLEIAMLLALDTEVLLLDEPTAGMSLEEVPAILEVIRSIKDQGNKTILLIEHKMDMILDLSDSIMVLFNGKLLADGTPSEIMDNATVQNAYLGGLYDGELVETS</sequence>
<keyword evidence="3 5" id="KW-0067">ATP-binding</keyword>
<dbReference type="GO" id="GO:0005886">
    <property type="term" value="C:plasma membrane"/>
    <property type="evidence" value="ECO:0007669"/>
    <property type="project" value="TreeGrafter"/>
</dbReference>
<dbReference type="Pfam" id="PF12399">
    <property type="entry name" value="BCA_ABC_TP_C"/>
    <property type="match status" value="1"/>
</dbReference>
<dbReference type="SMART" id="SM00382">
    <property type="entry name" value="AAA"/>
    <property type="match status" value="1"/>
</dbReference>
<feature type="domain" description="ABC transporter" evidence="4">
    <location>
        <begin position="5"/>
        <end position="248"/>
    </location>
</feature>
<gene>
    <name evidence="5" type="ORF">EK386_04110</name>
</gene>
<dbReference type="PANTHER" id="PTHR45772">
    <property type="entry name" value="CONSERVED COMPONENT OF ABC TRANSPORTER FOR NATURAL AMINO ACIDS-RELATED"/>
    <property type="match status" value="1"/>
</dbReference>
<dbReference type="GO" id="GO:0016887">
    <property type="term" value="F:ATP hydrolysis activity"/>
    <property type="evidence" value="ECO:0007669"/>
    <property type="project" value="InterPro"/>
</dbReference>
<evidence type="ECO:0000256" key="3">
    <source>
        <dbReference type="ARBA" id="ARBA00022840"/>
    </source>
</evidence>
<reference evidence="5 6" key="1">
    <citation type="submission" date="2018-12" db="EMBL/GenBank/DDBJ databases">
        <title>Lysinibacillus antri sp. nov., isolated from a cave soil.</title>
        <authorList>
            <person name="Narsing Rao M.P."/>
            <person name="Zhang H."/>
            <person name="Dong Z.-Y."/>
            <person name="Niu X.-K."/>
            <person name="Zhang K."/>
            <person name="Fang B.-Z."/>
            <person name="Kang Y.-Q."/>
            <person name="Xiao M."/>
            <person name="Li W.-J."/>
        </authorList>
    </citation>
    <scope>NUCLEOTIDE SEQUENCE [LARGE SCALE GENOMIC DNA]</scope>
    <source>
        <strain evidence="5 6">SYSU K30002</strain>
    </source>
</reference>
<organism evidence="5 6">
    <name type="scientific">Lysinibacillus antri</name>
    <dbReference type="NCBI Taxonomy" id="2498145"/>
    <lineage>
        <taxon>Bacteria</taxon>
        <taxon>Bacillati</taxon>
        <taxon>Bacillota</taxon>
        <taxon>Bacilli</taxon>
        <taxon>Bacillales</taxon>
        <taxon>Bacillaceae</taxon>
        <taxon>Lysinibacillus</taxon>
    </lineage>
</organism>
<proteinExistence type="predicted"/>
<evidence type="ECO:0000256" key="2">
    <source>
        <dbReference type="ARBA" id="ARBA00022741"/>
    </source>
</evidence>
<evidence type="ECO:0000259" key="4">
    <source>
        <dbReference type="PROSITE" id="PS50893"/>
    </source>
</evidence>
<keyword evidence="2" id="KW-0547">Nucleotide-binding</keyword>
<dbReference type="PROSITE" id="PS00211">
    <property type="entry name" value="ABC_TRANSPORTER_1"/>
    <property type="match status" value="1"/>
</dbReference>
<dbReference type="FunFam" id="3.40.50.300:FF:000421">
    <property type="entry name" value="Branched-chain amino acid ABC transporter ATP-binding protein"/>
    <property type="match status" value="1"/>
</dbReference>
<dbReference type="PANTHER" id="PTHR45772:SF3">
    <property type="entry name" value="ABC TRANSPORTER ATP-BINDING PROTEIN"/>
    <property type="match status" value="1"/>
</dbReference>
<name>A0A3S0WHZ6_9BACI</name>
<keyword evidence="6" id="KW-1185">Reference proteome</keyword>
<dbReference type="RefSeq" id="WP_126657879.1">
    <property type="nucleotide sequence ID" value="NZ_RYYR01000004.1"/>
</dbReference>
<dbReference type="InterPro" id="IPR027417">
    <property type="entry name" value="P-loop_NTPase"/>
</dbReference>
<dbReference type="GO" id="GO:0005524">
    <property type="term" value="F:ATP binding"/>
    <property type="evidence" value="ECO:0007669"/>
    <property type="project" value="UniProtKB-KW"/>
</dbReference>
<accession>A0A3S0WHZ6</accession>
<dbReference type="Gene3D" id="3.40.50.300">
    <property type="entry name" value="P-loop containing nucleotide triphosphate hydrolases"/>
    <property type="match status" value="1"/>
</dbReference>
<dbReference type="Proteomes" id="UP000287910">
    <property type="component" value="Unassembled WGS sequence"/>
</dbReference>
<protein>
    <submittedName>
        <fullName evidence="5">ABC transporter ATP-binding protein</fullName>
    </submittedName>
</protein>
<dbReference type="PROSITE" id="PS50893">
    <property type="entry name" value="ABC_TRANSPORTER_2"/>
    <property type="match status" value="1"/>
</dbReference>
<evidence type="ECO:0000313" key="5">
    <source>
        <dbReference type="EMBL" id="RUL55639.1"/>
    </source>
</evidence>
<dbReference type="AlphaFoldDB" id="A0A3S0WHZ6"/>
<dbReference type="SUPFAM" id="SSF52540">
    <property type="entry name" value="P-loop containing nucleoside triphosphate hydrolases"/>
    <property type="match status" value="1"/>
</dbReference>
<dbReference type="EMBL" id="RYYR01000004">
    <property type="protein sequence ID" value="RUL55639.1"/>
    <property type="molecule type" value="Genomic_DNA"/>
</dbReference>
<keyword evidence="1" id="KW-0813">Transport</keyword>
<dbReference type="Pfam" id="PF00005">
    <property type="entry name" value="ABC_tran"/>
    <property type="match status" value="1"/>
</dbReference>
<evidence type="ECO:0000313" key="6">
    <source>
        <dbReference type="Proteomes" id="UP000287910"/>
    </source>
</evidence>
<dbReference type="InterPro" id="IPR051120">
    <property type="entry name" value="ABC_AA/LPS_Transport"/>
</dbReference>
<comment type="caution">
    <text evidence="5">The sequence shown here is derived from an EMBL/GenBank/DDBJ whole genome shotgun (WGS) entry which is preliminary data.</text>
</comment>